<sequence length="68" mass="7458">MQTIVFIVLMLAVYFVPAYVGQYFETRDKLYKAWPMGFLILCATAIVGAAVCGLVVVIWQTAGNIIGV</sequence>
<evidence type="ECO:0000313" key="3">
    <source>
        <dbReference type="Proteomes" id="UP000201725"/>
    </source>
</evidence>
<keyword evidence="1" id="KW-1133">Transmembrane helix</keyword>
<dbReference type="KEGG" id="vg:15013189"/>
<feature type="transmembrane region" description="Helical" evidence="1">
    <location>
        <begin position="6"/>
        <end position="24"/>
    </location>
</feature>
<evidence type="ECO:0000313" key="2">
    <source>
        <dbReference type="EMBL" id="AGH57195.1"/>
    </source>
</evidence>
<protein>
    <submittedName>
        <fullName evidence="2">Uncharacterized protein</fullName>
    </submittedName>
</protein>
<dbReference type="Proteomes" id="UP000201725">
    <property type="component" value="Segment"/>
</dbReference>
<keyword evidence="1" id="KW-0472">Membrane</keyword>
<dbReference type="RefSeq" id="YP_007676546.1">
    <property type="nucleotide sequence ID" value="NC_020868.1"/>
</dbReference>
<dbReference type="GeneID" id="15013189"/>
<proteinExistence type="predicted"/>
<organism evidence="2 3">
    <name type="scientific">Vibrio phage VBP32</name>
    <dbReference type="NCBI Taxonomy" id="754072"/>
    <lineage>
        <taxon>Viruses</taxon>
        <taxon>Duplodnaviria</taxon>
        <taxon>Heunggongvirae</taxon>
        <taxon>Uroviricota</taxon>
        <taxon>Caudoviricetes</taxon>
        <taxon>Schitoviridae</taxon>
        <taxon>Fuhrmanvirinae</taxon>
        <taxon>Stoningtonvirus</taxon>
        <taxon>Stoningtonvirus VBP47</taxon>
    </lineage>
</organism>
<name>M4SPH5_9CAUD</name>
<evidence type="ECO:0000256" key="1">
    <source>
        <dbReference type="SAM" id="Phobius"/>
    </source>
</evidence>
<gene>
    <name evidence="2" type="ORF">VPMG_00056</name>
</gene>
<accession>M4SPH5</accession>
<feature type="transmembrane region" description="Helical" evidence="1">
    <location>
        <begin position="36"/>
        <end position="59"/>
    </location>
</feature>
<reference evidence="2 3" key="1">
    <citation type="submission" date="2010-11" db="EMBL/GenBank/DDBJ databases">
        <title>The Genome Sequence of Vibrio phage VBP32.</title>
        <authorList>
            <consortium name="The Broad Institute Genome Sequencing Platform"/>
            <person name="Henn M.R."/>
            <person name="Wharam S."/>
            <person name="Gilg I."/>
            <person name="Martinez Martinez J."/>
            <person name="Wilson W."/>
            <person name="Levin J."/>
            <person name="Malboeuf C."/>
            <person name="Casali M."/>
            <person name="Russ C."/>
            <person name="Lennon N."/>
            <person name="Chapman S.B."/>
            <person name="Erlich R."/>
            <person name="Young S.K."/>
            <person name="Yandava C."/>
            <person name="Zeng Q."/>
            <person name="Fitzgerald M.F."/>
            <person name="Alvarado L."/>
            <person name="Anderson S."/>
            <person name="Berlin A."/>
            <person name="Chen Z."/>
            <person name="Freedman E."/>
            <person name="Gellesch M."/>
            <person name="Goldberg J."/>
            <person name="Green L."/>
            <person name="Griggs A."/>
            <person name="Gujja S."/>
            <person name="Heilman E."/>
            <person name="Heiman D."/>
            <person name="Hollinger A."/>
            <person name="Howarth C."/>
            <person name="Larson L."/>
            <person name="Mehta T."/>
            <person name="Neiman D."/>
            <person name="Pearson M."/>
            <person name="Roberts A."/>
            <person name="Ryan E."/>
            <person name="Saif S."/>
            <person name="Shea T."/>
            <person name="Shenoy N."/>
            <person name="Sisk P."/>
            <person name="Stolte C."/>
            <person name="Sykes S."/>
            <person name="White J."/>
            <person name="Haas B."/>
            <person name="Nusbaum C."/>
            <person name="Birren B."/>
        </authorList>
    </citation>
    <scope>NUCLEOTIDE SEQUENCE [LARGE SCALE GENOMIC DNA]</scope>
    <source>
        <strain evidence="2 3">VBP32</strain>
    </source>
</reference>
<keyword evidence="1" id="KW-0812">Transmembrane</keyword>
<dbReference type="EMBL" id="HQ634196">
    <property type="protein sequence ID" value="AGH57195.1"/>
    <property type="molecule type" value="Genomic_DNA"/>
</dbReference>